<reference evidence="2" key="2">
    <citation type="submission" date="2023-05" db="EMBL/GenBank/DDBJ databases">
        <authorList>
            <person name="Fouks B."/>
        </authorList>
    </citation>
    <scope>NUCLEOTIDE SEQUENCE</scope>
    <source>
        <strain evidence="2">Stay&amp;Tobe</strain>
        <tissue evidence="2">Testes</tissue>
    </source>
</reference>
<reference evidence="2" key="1">
    <citation type="journal article" date="2023" name="IScience">
        <title>Live-bearing cockroach genome reveals convergent evolutionary mechanisms linked to viviparity in insects and beyond.</title>
        <authorList>
            <person name="Fouks B."/>
            <person name="Harrison M.C."/>
            <person name="Mikhailova A.A."/>
            <person name="Marchal E."/>
            <person name="English S."/>
            <person name="Carruthers M."/>
            <person name="Jennings E.C."/>
            <person name="Chiamaka E.L."/>
            <person name="Frigard R.A."/>
            <person name="Pippel M."/>
            <person name="Attardo G.M."/>
            <person name="Benoit J.B."/>
            <person name="Bornberg-Bauer E."/>
            <person name="Tobe S.S."/>
        </authorList>
    </citation>
    <scope>NUCLEOTIDE SEQUENCE</scope>
    <source>
        <strain evidence="2">Stay&amp;Tobe</strain>
    </source>
</reference>
<keyword evidence="1" id="KW-0812">Transmembrane</keyword>
<proteinExistence type="predicted"/>
<feature type="non-terminal residue" evidence="2">
    <location>
        <position position="1"/>
    </location>
</feature>
<dbReference type="Proteomes" id="UP001233999">
    <property type="component" value="Unassembled WGS sequence"/>
</dbReference>
<keyword evidence="1" id="KW-1133">Transmembrane helix</keyword>
<sequence>LHFIAIWGGELFVNEFLCFIFIKKQIPLEILFSTVGLTFLIAYLILLPLQLHNCFSVSITHWRTNQNCGESTIIIVLLFKCNKIFRYKQLMYDVIVLF</sequence>
<accession>A0AAD8AML8</accession>
<organism evidence="2 3">
    <name type="scientific">Diploptera punctata</name>
    <name type="common">Pacific beetle cockroach</name>
    <dbReference type="NCBI Taxonomy" id="6984"/>
    <lineage>
        <taxon>Eukaryota</taxon>
        <taxon>Metazoa</taxon>
        <taxon>Ecdysozoa</taxon>
        <taxon>Arthropoda</taxon>
        <taxon>Hexapoda</taxon>
        <taxon>Insecta</taxon>
        <taxon>Pterygota</taxon>
        <taxon>Neoptera</taxon>
        <taxon>Polyneoptera</taxon>
        <taxon>Dictyoptera</taxon>
        <taxon>Blattodea</taxon>
        <taxon>Blaberoidea</taxon>
        <taxon>Blaberidae</taxon>
        <taxon>Diplopterinae</taxon>
        <taxon>Diploptera</taxon>
    </lineage>
</organism>
<feature type="transmembrane region" description="Helical" evidence="1">
    <location>
        <begin position="30"/>
        <end position="49"/>
    </location>
</feature>
<gene>
    <name evidence="2" type="ORF">L9F63_000845</name>
</gene>
<comment type="caution">
    <text evidence="2">The sequence shown here is derived from an EMBL/GenBank/DDBJ whole genome shotgun (WGS) entry which is preliminary data.</text>
</comment>
<keyword evidence="1" id="KW-0472">Membrane</keyword>
<keyword evidence="3" id="KW-1185">Reference proteome</keyword>
<protein>
    <submittedName>
        <fullName evidence="2">Uncharacterized protein</fullName>
    </submittedName>
</protein>
<dbReference type="AlphaFoldDB" id="A0AAD8AML8"/>
<dbReference type="EMBL" id="JASPKZ010000038">
    <property type="protein sequence ID" value="KAJ9601007.1"/>
    <property type="molecule type" value="Genomic_DNA"/>
</dbReference>
<evidence type="ECO:0000313" key="2">
    <source>
        <dbReference type="EMBL" id="KAJ9601007.1"/>
    </source>
</evidence>
<evidence type="ECO:0000256" key="1">
    <source>
        <dbReference type="SAM" id="Phobius"/>
    </source>
</evidence>
<evidence type="ECO:0000313" key="3">
    <source>
        <dbReference type="Proteomes" id="UP001233999"/>
    </source>
</evidence>
<name>A0AAD8AML8_DIPPU</name>